<dbReference type="AlphaFoldDB" id="A0A250XEC8"/>
<dbReference type="Gene3D" id="6.10.110.10">
    <property type="match status" value="1"/>
</dbReference>
<organism evidence="1 2">
    <name type="scientific">Chlamydomonas eustigma</name>
    <dbReference type="NCBI Taxonomy" id="1157962"/>
    <lineage>
        <taxon>Eukaryota</taxon>
        <taxon>Viridiplantae</taxon>
        <taxon>Chlorophyta</taxon>
        <taxon>core chlorophytes</taxon>
        <taxon>Chlorophyceae</taxon>
        <taxon>CS clade</taxon>
        <taxon>Chlamydomonadales</taxon>
        <taxon>Chlamydomonadaceae</taxon>
        <taxon>Chlamydomonas</taxon>
    </lineage>
</organism>
<proteinExistence type="predicted"/>
<accession>A0A250XEC8</accession>
<evidence type="ECO:0000313" key="2">
    <source>
        <dbReference type="Proteomes" id="UP000232323"/>
    </source>
</evidence>
<sequence>MAQNSFDEGNGNSSSTNFQLALAGFGDSSISLSHSDLNAVATVMAQVMGFGPKGIRGHSLAALGMQKESQEHGYVPSMQEGGVTASFQSIGATGRVKPEAAEALSAALIRNANYMQSSSGMRLK</sequence>
<dbReference type="Proteomes" id="UP000232323">
    <property type="component" value="Unassembled WGS sequence"/>
</dbReference>
<evidence type="ECO:0000313" key="1">
    <source>
        <dbReference type="EMBL" id="GAX81435.1"/>
    </source>
</evidence>
<protein>
    <submittedName>
        <fullName evidence="1">Uncharacterized protein</fullName>
    </submittedName>
</protein>
<dbReference type="InterPro" id="IPR038213">
    <property type="entry name" value="IFI6/IFI27-like_sf"/>
</dbReference>
<comment type="caution">
    <text evidence="1">The sequence shown here is derived from an EMBL/GenBank/DDBJ whole genome shotgun (WGS) entry which is preliminary data.</text>
</comment>
<dbReference type="OrthoDB" id="10265646at2759"/>
<gene>
    <name evidence="1" type="ORF">CEUSTIGMA_g8865.t1</name>
</gene>
<name>A0A250XEC8_9CHLO</name>
<dbReference type="EMBL" id="BEGY01000065">
    <property type="protein sequence ID" value="GAX81435.1"/>
    <property type="molecule type" value="Genomic_DNA"/>
</dbReference>
<keyword evidence="2" id="KW-1185">Reference proteome</keyword>
<reference evidence="1 2" key="1">
    <citation type="submission" date="2017-08" db="EMBL/GenBank/DDBJ databases">
        <title>Acidophilic green algal genome provides insights into adaptation to an acidic environment.</title>
        <authorList>
            <person name="Hirooka S."/>
            <person name="Hirose Y."/>
            <person name="Kanesaki Y."/>
            <person name="Higuchi S."/>
            <person name="Fujiwara T."/>
            <person name="Onuma R."/>
            <person name="Era A."/>
            <person name="Ohbayashi R."/>
            <person name="Uzuka A."/>
            <person name="Nozaki H."/>
            <person name="Yoshikawa H."/>
            <person name="Miyagishima S.Y."/>
        </authorList>
    </citation>
    <scope>NUCLEOTIDE SEQUENCE [LARGE SCALE GENOMIC DNA]</scope>
    <source>
        <strain evidence="1 2">NIES-2499</strain>
    </source>
</reference>